<dbReference type="Pfam" id="PF00488">
    <property type="entry name" value="MutS_V"/>
    <property type="match status" value="1"/>
</dbReference>
<feature type="domain" description="DNA mismatch repair protein MutS core" evidence="8">
    <location>
        <begin position="43"/>
        <end position="323"/>
    </location>
</feature>
<dbReference type="Proteomes" id="UP000443582">
    <property type="component" value="Unassembled WGS sequence"/>
</dbReference>
<keyword evidence="11" id="KW-1185">Reference proteome</keyword>
<sequence length="779" mass="89404">MNNPTILSQTLSNIDWSKIASEITTYAKFDTNKSIIEQNPKVYEFESLASHFSNLNELIKKIDEIGSLHEIFFSNLRDNQENHNALNYISKGGVATIDQLNFLANLIENLFPIKRTLNFGDYREILEDFINKTQRLKSKFINPFRKFVDADGSVHLEKHPIIAPLIQEQISLERRIRETINFILKDEDISKRLQMDTFDIINERFVIPIRSDSYRSDLGSIVARSSTGNTLFVEPVSTRKMANELIEINSKIDYALSQICKGYSEQISNDIQVMKDIYSFYISLDYTNTLASYSHAKNFCYPEISADGETIITDFYHPLIDECVTNSIELESNHKGIIISGPNTGGKTVSIKSIVISHLFFKLGLFIPAQKAKLQYKTDIFYFDSDYQDLEMGLSSFAGEVKVILGMLENIQNNSLIAADEIFNSTSSDEASSLAYSIINYVTHELGCDVLISTHHQLLKTKMQDNPDFLSAHVGYDFEKNCPTYKLAMGTPGSSMALEIFKRLSHEHSIPTKILDNAKKMLDTKYVTYEKLLQDLSRKQEKIDKTLRENKQLNFELKNQKKSQEGILFLEKQRAFDNYEKEIRKIIKGLNDVKAKSLSNEITHLSKQFEKLKPDHDEKKAKEEVRTVAKEIKQGHRYFCDRLNTTCVVSEIKGKNCIVEVNGKKITVPKNSLFDQQGIDRNKKAKPKKEVQINVFKTINYTTEVNCRGMRLSEFQQKVFSCIDDLRMGHIPYLIIVHGHGDGTLKKWLRNEMRRHKDLTWTPDEGNDGATRIDLVNNN</sequence>
<dbReference type="InterPro" id="IPR002625">
    <property type="entry name" value="Smr_dom"/>
</dbReference>
<evidence type="ECO:0000256" key="2">
    <source>
        <dbReference type="ARBA" id="ARBA00022741"/>
    </source>
</evidence>
<keyword evidence="5" id="KW-0694">RNA-binding</keyword>
<dbReference type="SMART" id="SM00533">
    <property type="entry name" value="MUTSd"/>
    <property type="match status" value="1"/>
</dbReference>
<evidence type="ECO:0000259" key="8">
    <source>
        <dbReference type="SMART" id="SM00533"/>
    </source>
</evidence>
<evidence type="ECO:0000313" key="10">
    <source>
        <dbReference type="EMBL" id="RZF23170.1"/>
    </source>
</evidence>
<evidence type="ECO:0000256" key="6">
    <source>
        <dbReference type="ARBA" id="ARBA00023125"/>
    </source>
</evidence>
<evidence type="ECO:0000256" key="7">
    <source>
        <dbReference type="SAM" id="Coils"/>
    </source>
</evidence>
<dbReference type="SMART" id="SM00534">
    <property type="entry name" value="MUTSac"/>
    <property type="match status" value="1"/>
</dbReference>
<dbReference type="NCBIfam" id="TIGR01069">
    <property type="entry name" value="mutS2"/>
    <property type="match status" value="1"/>
</dbReference>
<reference evidence="11" key="1">
    <citation type="journal article" date="2019" name="Int. J. Syst. Evol. Microbiol.">
        <title>Halobacteriovorax valvorus sp. nov., a novel prokaryotic predator isolated from coastal seawater of China.</title>
        <authorList>
            <person name="Chen M.-X."/>
        </authorList>
    </citation>
    <scope>NUCLEOTIDE SEQUENCE [LARGE SCALE GENOMIC DNA]</scope>
    <source>
        <strain evidence="11">BL9</strain>
    </source>
</reference>
<dbReference type="PIRSF" id="PIRSF005814">
    <property type="entry name" value="MutS_YshD"/>
    <property type="match status" value="1"/>
</dbReference>
<evidence type="ECO:0000256" key="3">
    <source>
        <dbReference type="ARBA" id="ARBA00022801"/>
    </source>
</evidence>
<dbReference type="InterPro" id="IPR036063">
    <property type="entry name" value="Smr_dom_sf"/>
</dbReference>
<evidence type="ECO:0000256" key="5">
    <source>
        <dbReference type="ARBA" id="ARBA00022884"/>
    </source>
</evidence>
<accession>A0ABY0IJN6</accession>
<gene>
    <name evidence="10" type="ORF">DAY19_05215</name>
</gene>
<dbReference type="InterPro" id="IPR027417">
    <property type="entry name" value="P-loop_NTPase"/>
</dbReference>
<dbReference type="SUPFAM" id="SSF48334">
    <property type="entry name" value="DNA repair protein MutS, domain III"/>
    <property type="match status" value="1"/>
</dbReference>
<dbReference type="PANTHER" id="PTHR11361:SF14">
    <property type="entry name" value="DNA MISMATCH REPAIR PROTEIN MUTS, TYPE 2"/>
    <property type="match status" value="1"/>
</dbReference>
<name>A0ABY0IJN6_9BACT</name>
<comment type="caution">
    <text evidence="10">The sequence shown here is derived from an EMBL/GenBank/DDBJ whole genome shotgun (WGS) entry which is preliminary data.</text>
</comment>
<keyword evidence="3" id="KW-0378">Hydrolase</keyword>
<dbReference type="InterPro" id="IPR036187">
    <property type="entry name" value="DNA_mismatch_repair_MutS_sf"/>
</dbReference>
<dbReference type="InterPro" id="IPR000432">
    <property type="entry name" value="DNA_mismatch_repair_MutS_C"/>
</dbReference>
<dbReference type="Pfam" id="PF01713">
    <property type="entry name" value="Smr"/>
    <property type="match status" value="1"/>
</dbReference>
<dbReference type="RefSeq" id="WP_114706118.1">
    <property type="nucleotide sequence ID" value="NZ_QDKL01000001.1"/>
</dbReference>
<protein>
    <recommendedName>
        <fullName evidence="12">Smr domain-containing protein</fullName>
    </recommendedName>
</protein>
<feature type="domain" description="DNA mismatch repair proteins mutS family" evidence="9">
    <location>
        <begin position="334"/>
        <end position="523"/>
    </location>
</feature>
<keyword evidence="4" id="KW-0067">ATP-binding</keyword>
<dbReference type="InterPro" id="IPR005747">
    <property type="entry name" value="MutS2"/>
</dbReference>
<dbReference type="InterPro" id="IPR007696">
    <property type="entry name" value="DNA_mismatch_repair_MutS_core"/>
</dbReference>
<evidence type="ECO:0008006" key="12">
    <source>
        <dbReference type="Google" id="ProtNLM"/>
    </source>
</evidence>
<keyword evidence="6" id="KW-0238">DNA-binding</keyword>
<feature type="coiled-coil region" evidence="7">
    <location>
        <begin position="529"/>
        <end position="563"/>
    </location>
</feature>
<evidence type="ECO:0000313" key="11">
    <source>
        <dbReference type="Proteomes" id="UP000443582"/>
    </source>
</evidence>
<dbReference type="Gene3D" id="3.40.50.300">
    <property type="entry name" value="P-loop containing nucleotide triphosphate hydrolases"/>
    <property type="match status" value="1"/>
</dbReference>
<evidence type="ECO:0000256" key="4">
    <source>
        <dbReference type="ARBA" id="ARBA00022840"/>
    </source>
</evidence>
<organism evidence="10 11">
    <name type="scientific">Halobacteriovorax vibrionivorans</name>
    <dbReference type="NCBI Taxonomy" id="2152716"/>
    <lineage>
        <taxon>Bacteria</taxon>
        <taxon>Pseudomonadati</taxon>
        <taxon>Bdellovibrionota</taxon>
        <taxon>Bacteriovoracia</taxon>
        <taxon>Bacteriovoracales</taxon>
        <taxon>Halobacteriovoraceae</taxon>
        <taxon>Halobacteriovorax</taxon>
    </lineage>
</organism>
<dbReference type="EMBL" id="QDKL01000001">
    <property type="protein sequence ID" value="RZF23170.1"/>
    <property type="molecule type" value="Genomic_DNA"/>
</dbReference>
<evidence type="ECO:0000259" key="9">
    <source>
        <dbReference type="SMART" id="SM00534"/>
    </source>
</evidence>
<evidence type="ECO:0000256" key="1">
    <source>
        <dbReference type="ARBA" id="ARBA00022730"/>
    </source>
</evidence>
<proteinExistence type="predicted"/>
<keyword evidence="2" id="KW-0547">Nucleotide-binding</keyword>
<keyword evidence="7" id="KW-0175">Coiled coil</keyword>
<keyword evidence="1" id="KW-0699">rRNA-binding</keyword>
<dbReference type="SUPFAM" id="SSF52540">
    <property type="entry name" value="P-loop containing nucleoside triphosphate hydrolases"/>
    <property type="match status" value="1"/>
</dbReference>
<dbReference type="PANTHER" id="PTHR11361">
    <property type="entry name" value="DNA MISMATCH REPAIR PROTEIN MUTS FAMILY MEMBER"/>
    <property type="match status" value="1"/>
</dbReference>
<dbReference type="Gene3D" id="3.30.1370.110">
    <property type="match status" value="1"/>
</dbReference>
<dbReference type="InterPro" id="IPR045076">
    <property type="entry name" value="MutS"/>
</dbReference>